<dbReference type="PROSITE" id="PS00086">
    <property type="entry name" value="CYTOCHROME_P450"/>
    <property type="match status" value="1"/>
</dbReference>
<dbReference type="InterPro" id="IPR001128">
    <property type="entry name" value="Cyt_P450"/>
</dbReference>
<evidence type="ECO:0000256" key="1">
    <source>
        <dbReference type="ARBA" id="ARBA00001971"/>
    </source>
</evidence>
<dbReference type="SUPFAM" id="SSF48264">
    <property type="entry name" value="Cytochrome P450"/>
    <property type="match status" value="1"/>
</dbReference>
<dbReference type="AlphaFoldDB" id="A0A4S8MWM3"/>
<evidence type="ECO:0000256" key="3">
    <source>
        <dbReference type="ARBA" id="ARBA00022723"/>
    </source>
</evidence>
<dbReference type="GO" id="GO:0016705">
    <property type="term" value="F:oxidoreductase activity, acting on paired donors, with incorporation or reduction of molecular oxygen"/>
    <property type="evidence" value="ECO:0007669"/>
    <property type="project" value="InterPro"/>
</dbReference>
<dbReference type="Proteomes" id="UP000297245">
    <property type="component" value="Unassembled WGS sequence"/>
</dbReference>
<organism evidence="8 9">
    <name type="scientific">Dendrothele bispora (strain CBS 962.96)</name>
    <dbReference type="NCBI Taxonomy" id="1314807"/>
    <lineage>
        <taxon>Eukaryota</taxon>
        <taxon>Fungi</taxon>
        <taxon>Dikarya</taxon>
        <taxon>Basidiomycota</taxon>
        <taxon>Agaricomycotina</taxon>
        <taxon>Agaricomycetes</taxon>
        <taxon>Agaricomycetidae</taxon>
        <taxon>Agaricales</taxon>
        <taxon>Agaricales incertae sedis</taxon>
        <taxon>Dendrothele</taxon>
    </lineage>
</organism>
<dbReference type="OrthoDB" id="1844152at2759"/>
<keyword evidence="4 7" id="KW-0560">Oxidoreductase</keyword>
<dbReference type="GO" id="GO:0005506">
    <property type="term" value="F:iron ion binding"/>
    <property type="evidence" value="ECO:0007669"/>
    <property type="project" value="InterPro"/>
</dbReference>
<comment type="cofactor">
    <cofactor evidence="1 6">
        <name>heme</name>
        <dbReference type="ChEBI" id="CHEBI:30413"/>
    </cofactor>
</comment>
<keyword evidence="6 7" id="KW-0349">Heme</keyword>
<evidence type="ECO:0000256" key="6">
    <source>
        <dbReference type="PIRSR" id="PIRSR602403-1"/>
    </source>
</evidence>
<evidence type="ECO:0000256" key="4">
    <source>
        <dbReference type="ARBA" id="ARBA00023002"/>
    </source>
</evidence>
<feature type="binding site" description="axial binding residue" evidence="6">
    <location>
        <position position="467"/>
    </location>
    <ligand>
        <name>heme</name>
        <dbReference type="ChEBI" id="CHEBI:30413"/>
    </ligand>
    <ligandPart>
        <name>Fe</name>
        <dbReference type="ChEBI" id="CHEBI:18248"/>
    </ligandPart>
</feature>
<keyword evidence="3 6" id="KW-0479">Metal-binding</keyword>
<dbReference type="Pfam" id="PF00067">
    <property type="entry name" value="p450"/>
    <property type="match status" value="1"/>
</dbReference>
<evidence type="ECO:0000256" key="7">
    <source>
        <dbReference type="RuleBase" id="RU000461"/>
    </source>
</evidence>
<dbReference type="EMBL" id="ML179040">
    <property type="protein sequence ID" value="THV06864.1"/>
    <property type="molecule type" value="Genomic_DNA"/>
</dbReference>
<reference evidence="8 9" key="1">
    <citation type="journal article" date="2019" name="Nat. Ecol. Evol.">
        <title>Megaphylogeny resolves global patterns of mushroom evolution.</title>
        <authorList>
            <person name="Varga T."/>
            <person name="Krizsan K."/>
            <person name="Foldi C."/>
            <person name="Dima B."/>
            <person name="Sanchez-Garcia M."/>
            <person name="Sanchez-Ramirez S."/>
            <person name="Szollosi G.J."/>
            <person name="Szarkandi J.G."/>
            <person name="Papp V."/>
            <person name="Albert L."/>
            <person name="Andreopoulos W."/>
            <person name="Angelini C."/>
            <person name="Antonin V."/>
            <person name="Barry K.W."/>
            <person name="Bougher N.L."/>
            <person name="Buchanan P."/>
            <person name="Buyck B."/>
            <person name="Bense V."/>
            <person name="Catcheside P."/>
            <person name="Chovatia M."/>
            <person name="Cooper J."/>
            <person name="Damon W."/>
            <person name="Desjardin D."/>
            <person name="Finy P."/>
            <person name="Geml J."/>
            <person name="Haridas S."/>
            <person name="Hughes K."/>
            <person name="Justo A."/>
            <person name="Karasinski D."/>
            <person name="Kautmanova I."/>
            <person name="Kiss B."/>
            <person name="Kocsube S."/>
            <person name="Kotiranta H."/>
            <person name="LaButti K.M."/>
            <person name="Lechner B.E."/>
            <person name="Liimatainen K."/>
            <person name="Lipzen A."/>
            <person name="Lukacs Z."/>
            <person name="Mihaltcheva S."/>
            <person name="Morgado L.N."/>
            <person name="Niskanen T."/>
            <person name="Noordeloos M.E."/>
            <person name="Ohm R.A."/>
            <person name="Ortiz-Santana B."/>
            <person name="Ovrebo C."/>
            <person name="Racz N."/>
            <person name="Riley R."/>
            <person name="Savchenko A."/>
            <person name="Shiryaev A."/>
            <person name="Soop K."/>
            <person name="Spirin V."/>
            <person name="Szebenyi C."/>
            <person name="Tomsovsky M."/>
            <person name="Tulloss R.E."/>
            <person name="Uehling J."/>
            <person name="Grigoriev I.V."/>
            <person name="Vagvolgyi C."/>
            <person name="Papp T."/>
            <person name="Martin F.M."/>
            <person name="Miettinen O."/>
            <person name="Hibbett D.S."/>
            <person name="Nagy L.G."/>
        </authorList>
    </citation>
    <scope>NUCLEOTIDE SEQUENCE [LARGE SCALE GENOMIC DNA]</scope>
    <source>
        <strain evidence="8 9">CBS 962.96</strain>
    </source>
</reference>
<dbReference type="GO" id="GO:0020037">
    <property type="term" value="F:heme binding"/>
    <property type="evidence" value="ECO:0007669"/>
    <property type="project" value="InterPro"/>
</dbReference>
<name>A0A4S8MWM3_DENBC</name>
<dbReference type="InterPro" id="IPR036396">
    <property type="entry name" value="Cyt_P450_sf"/>
</dbReference>
<dbReference type="CDD" id="cd11041">
    <property type="entry name" value="CYP503A1-like"/>
    <property type="match status" value="1"/>
</dbReference>
<dbReference type="Gene3D" id="1.10.630.10">
    <property type="entry name" value="Cytochrome P450"/>
    <property type="match status" value="1"/>
</dbReference>
<dbReference type="GO" id="GO:0004497">
    <property type="term" value="F:monooxygenase activity"/>
    <property type="evidence" value="ECO:0007669"/>
    <property type="project" value="UniProtKB-KW"/>
</dbReference>
<gene>
    <name evidence="8" type="ORF">K435DRAFT_772876</name>
</gene>
<evidence type="ECO:0000313" key="9">
    <source>
        <dbReference type="Proteomes" id="UP000297245"/>
    </source>
</evidence>
<keyword evidence="7" id="KW-0503">Monooxygenase</keyword>
<dbReference type="InterPro" id="IPR017972">
    <property type="entry name" value="Cyt_P450_CS"/>
</dbReference>
<evidence type="ECO:0000313" key="8">
    <source>
        <dbReference type="EMBL" id="THV06864.1"/>
    </source>
</evidence>
<keyword evidence="5 6" id="KW-0408">Iron</keyword>
<evidence type="ECO:0000256" key="2">
    <source>
        <dbReference type="ARBA" id="ARBA00010617"/>
    </source>
</evidence>
<sequence>MRSCMQFSGILGISKKSSKPVFWFKDFRLLLTGLGFVLSPLKFVKAYYEKAKLDHIATLGPDRLWGSYMAALRWTTAATDIVEEGYHLYPGGIYKIPTIDGWRVVVNGTGLVKDIMQASDEQLQVVTNEILQTRYTMHPELAPDPCYIDVIRTPLTRNIGARFADVHDAVRKVISENIPITDDWTEMYTYQTVLAIVFRAVNCLFAGLPLFWDPDWYDLNITFAIDVVVNSAIINLFPKFTHPVVGRIFTGRKSAMRRAIRHLQPIIQERLKMQEQIGQEWVDRPSDFIQWLIDTEQNAPLSQRTSVEDICIRVLAANFAAVHTTSFAFTCALYHLASHPELAEPLRKEVQMTVEREGWTKVSMVQMRLLDNFLKESERLNGVGATGLQRKVLQDFTFSNGITVPAGTMIGASTWGLQRDDEIYPKGDELNHYRFYEMPSREGERSKHQLVIPPSEWLTFGQGGHACPGRFFASAELKVMMAHILLNYDVKFPNDSKGFPRFKFSNIVGPNQTAKVLFRKRKVD</sequence>
<keyword evidence="9" id="KW-1185">Reference proteome</keyword>
<comment type="similarity">
    <text evidence="2 7">Belongs to the cytochrome P450 family.</text>
</comment>
<accession>A0A4S8MWM3</accession>
<evidence type="ECO:0000256" key="5">
    <source>
        <dbReference type="ARBA" id="ARBA00023004"/>
    </source>
</evidence>
<proteinExistence type="inferred from homology"/>
<dbReference type="PRINTS" id="PR00465">
    <property type="entry name" value="EP450IV"/>
</dbReference>
<dbReference type="PANTHER" id="PTHR46206">
    <property type="entry name" value="CYTOCHROME P450"/>
    <property type="match status" value="1"/>
</dbReference>
<dbReference type="InterPro" id="IPR002403">
    <property type="entry name" value="Cyt_P450_E_grp-IV"/>
</dbReference>
<protein>
    <submittedName>
        <fullName evidence="8">Cytochrome P450</fullName>
    </submittedName>
</protein>